<protein>
    <submittedName>
        <fullName evidence="1">Uncharacterized protein</fullName>
    </submittedName>
</protein>
<organism evidence="1 2">
    <name type="scientific">Muraenolepis orangiensis</name>
    <name type="common">Patagonian moray cod</name>
    <dbReference type="NCBI Taxonomy" id="630683"/>
    <lineage>
        <taxon>Eukaryota</taxon>
        <taxon>Metazoa</taxon>
        <taxon>Chordata</taxon>
        <taxon>Craniata</taxon>
        <taxon>Vertebrata</taxon>
        <taxon>Euteleostomi</taxon>
        <taxon>Actinopterygii</taxon>
        <taxon>Neopterygii</taxon>
        <taxon>Teleostei</taxon>
        <taxon>Neoteleostei</taxon>
        <taxon>Acanthomorphata</taxon>
        <taxon>Zeiogadaria</taxon>
        <taxon>Gadariae</taxon>
        <taxon>Gadiformes</taxon>
        <taxon>Muraenolepidoidei</taxon>
        <taxon>Muraenolepididae</taxon>
        <taxon>Muraenolepis</taxon>
    </lineage>
</organism>
<name>A0A9Q0EU73_9TELE</name>
<dbReference type="EMBL" id="JANIIK010000037">
    <property type="protein sequence ID" value="KAJ3611688.1"/>
    <property type="molecule type" value="Genomic_DNA"/>
</dbReference>
<gene>
    <name evidence="1" type="ORF">NHX12_021702</name>
</gene>
<keyword evidence="2" id="KW-1185">Reference proteome</keyword>
<accession>A0A9Q0EU73</accession>
<proteinExistence type="predicted"/>
<reference evidence="1" key="1">
    <citation type="submission" date="2022-07" db="EMBL/GenBank/DDBJ databases">
        <title>Chromosome-level genome of Muraenolepis orangiensis.</title>
        <authorList>
            <person name="Kim J."/>
        </authorList>
    </citation>
    <scope>NUCLEOTIDE SEQUENCE</scope>
    <source>
        <strain evidence="1">KU_S4_2022</strain>
        <tissue evidence="1">Muscle</tissue>
    </source>
</reference>
<evidence type="ECO:0000313" key="2">
    <source>
        <dbReference type="Proteomes" id="UP001148018"/>
    </source>
</evidence>
<dbReference type="AlphaFoldDB" id="A0A9Q0EU73"/>
<comment type="caution">
    <text evidence="1">The sequence shown here is derived from an EMBL/GenBank/DDBJ whole genome shotgun (WGS) entry which is preliminary data.</text>
</comment>
<sequence length="92" mass="9454">MSLRPFCLLGVKVWLEKVCRGYGLGPAGSGLHLVAWHVAAVSVGLLLCCFPDDSSTGPSFSDVVGPWGHAVGDIKRSLLGGFMAAGDVIGLG</sequence>
<evidence type="ECO:0000313" key="1">
    <source>
        <dbReference type="EMBL" id="KAJ3611688.1"/>
    </source>
</evidence>
<dbReference type="Proteomes" id="UP001148018">
    <property type="component" value="Unassembled WGS sequence"/>
</dbReference>